<dbReference type="RefSeq" id="WP_106458215.1">
    <property type="nucleotide sequence ID" value="NZ_PXOH01000022.1"/>
</dbReference>
<dbReference type="InterPro" id="IPR052038">
    <property type="entry name" value="Type-VII_TA_antitoxin"/>
</dbReference>
<name>A0A2T1LUF7_9CHRO</name>
<dbReference type="GO" id="GO:0046872">
    <property type="term" value="F:metal ion binding"/>
    <property type="evidence" value="ECO:0007669"/>
    <property type="project" value="UniProtKB-KW"/>
</dbReference>
<comment type="similarity">
    <text evidence="9">Belongs to the MntA antitoxin family.</text>
</comment>
<dbReference type="Pfam" id="PF01909">
    <property type="entry name" value="NTP_transf_2"/>
    <property type="match status" value="1"/>
</dbReference>
<evidence type="ECO:0000256" key="8">
    <source>
        <dbReference type="ARBA" id="ARBA00022842"/>
    </source>
</evidence>
<evidence type="ECO:0000256" key="2">
    <source>
        <dbReference type="ARBA" id="ARBA00022649"/>
    </source>
</evidence>
<evidence type="ECO:0000256" key="9">
    <source>
        <dbReference type="ARBA" id="ARBA00038276"/>
    </source>
</evidence>
<dbReference type="InterPro" id="IPR002934">
    <property type="entry name" value="Polymerase_NTP_transf_dom"/>
</dbReference>
<dbReference type="GO" id="GO:0005524">
    <property type="term" value="F:ATP binding"/>
    <property type="evidence" value="ECO:0007669"/>
    <property type="project" value="UniProtKB-KW"/>
</dbReference>
<dbReference type="PANTHER" id="PTHR33571:SF12">
    <property type="entry name" value="BSL3053 PROTEIN"/>
    <property type="match status" value="1"/>
</dbReference>
<evidence type="ECO:0000313" key="12">
    <source>
        <dbReference type="Proteomes" id="UP000239001"/>
    </source>
</evidence>
<keyword evidence="2" id="KW-1277">Toxin-antitoxin system</keyword>
<evidence type="ECO:0000313" key="11">
    <source>
        <dbReference type="EMBL" id="PSF35178.1"/>
    </source>
</evidence>
<keyword evidence="6" id="KW-0547">Nucleotide-binding</keyword>
<evidence type="ECO:0000256" key="6">
    <source>
        <dbReference type="ARBA" id="ARBA00022741"/>
    </source>
</evidence>
<reference evidence="11 12" key="2">
    <citation type="submission" date="2018-03" db="EMBL/GenBank/DDBJ databases">
        <authorList>
            <person name="Keele B.F."/>
        </authorList>
    </citation>
    <scope>NUCLEOTIDE SEQUENCE [LARGE SCALE GENOMIC DNA]</scope>
    <source>
        <strain evidence="11 12">CCALA 016</strain>
    </source>
</reference>
<gene>
    <name evidence="11" type="ORF">C7H19_17505</name>
</gene>
<dbReference type="CDD" id="cd05403">
    <property type="entry name" value="NT_KNTase_like"/>
    <property type="match status" value="1"/>
</dbReference>
<dbReference type="InterPro" id="IPR043519">
    <property type="entry name" value="NT_sf"/>
</dbReference>
<evidence type="ECO:0000259" key="10">
    <source>
        <dbReference type="Pfam" id="PF01909"/>
    </source>
</evidence>
<evidence type="ECO:0000256" key="7">
    <source>
        <dbReference type="ARBA" id="ARBA00022840"/>
    </source>
</evidence>
<dbReference type="SUPFAM" id="SSF81301">
    <property type="entry name" value="Nucleotidyltransferase"/>
    <property type="match status" value="1"/>
</dbReference>
<dbReference type="PANTHER" id="PTHR33571">
    <property type="entry name" value="SSL8005 PROTEIN"/>
    <property type="match status" value="1"/>
</dbReference>
<comment type="cofactor">
    <cofactor evidence="1">
        <name>Mg(2+)</name>
        <dbReference type="ChEBI" id="CHEBI:18420"/>
    </cofactor>
</comment>
<dbReference type="Proteomes" id="UP000239001">
    <property type="component" value="Unassembled WGS sequence"/>
</dbReference>
<feature type="domain" description="Polymerase nucleotidyl transferase" evidence="10">
    <location>
        <begin position="19"/>
        <end position="94"/>
    </location>
</feature>
<dbReference type="EMBL" id="PXOH01000022">
    <property type="protein sequence ID" value="PSF35178.1"/>
    <property type="molecule type" value="Genomic_DNA"/>
</dbReference>
<comment type="caution">
    <text evidence="11">The sequence shown here is derived from an EMBL/GenBank/DDBJ whole genome shotgun (WGS) entry which is preliminary data.</text>
</comment>
<organism evidence="11 12">
    <name type="scientific">Aphanothece hegewaldii CCALA 016</name>
    <dbReference type="NCBI Taxonomy" id="2107694"/>
    <lineage>
        <taxon>Bacteria</taxon>
        <taxon>Bacillati</taxon>
        <taxon>Cyanobacteriota</taxon>
        <taxon>Cyanophyceae</taxon>
        <taxon>Oscillatoriophycideae</taxon>
        <taxon>Chroococcales</taxon>
        <taxon>Aphanothecaceae</taxon>
        <taxon>Aphanothece</taxon>
    </lineage>
</organism>
<accession>A0A2T1LUF7</accession>
<reference evidence="11 12" key="1">
    <citation type="submission" date="2018-03" db="EMBL/GenBank/DDBJ databases">
        <title>The ancient ancestry and fast evolution of plastids.</title>
        <authorList>
            <person name="Moore K.R."/>
            <person name="Magnabosco C."/>
            <person name="Momper L."/>
            <person name="Gold D.A."/>
            <person name="Bosak T."/>
            <person name="Fournier G.P."/>
        </authorList>
    </citation>
    <scope>NUCLEOTIDE SEQUENCE [LARGE SCALE GENOMIC DNA]</scope>
    <source>
        <strain evidence="11 12">CCALA 016</strain>
    </source>
</reference>
<keyword evidence="5" id="KW-0479">Metal-binding</keyword>
<dbReference type="Gene3D" id="3.30.460.10">
    <property type="entry name" value="Beta Polymerase, domain 2"/>
    <property type="match status" value="1"/>
</dbReference>
<keyword evidence="8" id="KW-0460">Magnesium</keyword>
<evidence type="ECO:0000256" key="5">
    <source>
        <dbReference type="ARBA" id="ARBA00022723"/>
    </source>
</evidence>
<keyword evidence="12" id="KW-1185">Reference proteome</keyword>
<evidence type="ECO:0000256" key="1">
    <source>
        <dbReference type="ARBA" id="ARBA00001946"/>
    </source>
</evidence>
<evidence type="ECO:0000256" key="4">
    <source>
        <dbReference type="ARBA" id="ARBA00022695"/>
    </source>
</evidence>
<protein>
    <submittedName>
        <fullName evidence="11">DNA polymerase subunit beta</fullName>
    </submittedName>
</protein>
<keyword evidence="4" id="KW-0548">Nucleotidyltransferase</keyword>
<dbReference type="GO" id="GO:0016779">
    <property type="term" value="F:nucleotidyltransferase activity"/>
    <property type="evidence" value="ECO:0007669"/>
    <property type="project" value="UniProtKB-KW"/>
</dbReference>
<keyword evidence="7" id="KW-0067">ATP-binding</keyword>
<sequence>MTKNEILAKLRQQQTMITSFGVKSLAIFGSVARDEAKPESDLDILVEFEGKVTFDQYMDLKFYLEDYLGVKVDLVSQKMLKPQIRSSVLKEAIDVT</sequence>
<keyword evidence="3" id="KW-0808">Transferase</keyword>
<proteinExistence type="inferred from homology"/>
<dbReference type="AlphaFoldDB" id="A0A2T1LUF7"/>
<evidence type="ECO:0000256" key="3">
    <source>
        <dbReference type="ARBA" id="ARBA00022679"/>
    </source>
</evidence>
<dbReference type="OrthoDB" id="9809668at2"/>